<feature type="active site" evidence="1">
    <location>
        <position position="82"/>
    </location>
</feature>
<dbReference type="RefSeq" id="WP_093332156.1">
    <property type="nucleotide sequence ID" value="NZ_AP027363.1"/>
</dbReference>
<dbReference type="SUPFAM" id="SSF51905">
    <property type="entry name" value="FAD/NAD(P)-binding domain"/>
    <property type="match status" value="1"/>
</dbReference>
<sequence length="515" mass="57942">MSEKIRHIVIVGGGTAGWLTANHLAKQLQPSSNTDVTITLVESPNIPTVGVGEGTVPMMRQSLQYLGISETDFLQQCDATFKQGIKFVNWEHNPADKGEHSYHHIFDYPAPADIDSTLYWLNSNTHQSFVDAVSIQGRVCDNNLAPKLITTPEYQGAVSYAYHLDAAKFAKLLTKHATDMGVKHVKATVEQVETAPLGDISAIITKELGAISGDFFVDCTGFQSLLLGKTLDVSFIDQSDVLFADRALAVQVPYVAPSDEIPSYTIASAQDAGWIWDIGLTTRRGTGYVFSSKYCSDEQAKYTLAQYLGDDALVEGARFIDMNIGYREKFWFKNCAAIGLSQGFVEPLEATGLLVFDATARMLAEQFPTFKEQMPLMADCFNERVKASWLHVIDFIKLHYCISKRDDTPFWRDNRSLASIPLSLQQKLERWALQPPHAYDFENKFSVFNKENYLYVLYGMHFDTDATHLAYKAGQEEHAKAYFQQLEQHCQTALDRLPKHRELLEKIKRFGLQKV</sequence>
<accession>A0A1I0HV21</accession>
<keyword evidence="2" id="KW-0547">Nucleotide-binding</keyword>
<dbReference type="Proteomes" id="UP000199308">
    <property type="component" value="Unassembled WGS sequence"/>
</dbReference>
<feature type="binding site" evidence="2">
    <location>
        <begin position="13"/>
        <end position="16"/>
    </location>
    <ligand>
        <name>FAD</name>
        <dbReference type="ChEBI" id="CHEBI:57692"/>
    </ligand>
</feature>
<dbReference type="AlphaFoldDB" id="A0A1I0HV21"/>
<dbReference type="Gene3D" id="3.50.50.60">
    <property type="entry name" value="FAD/NAD(P)-binding domain"/>
    <property type="match status" value="1"/>
</dbReference>
<dbReference type="InterPro" id="IPR050816">
    <property type="entry name" value="Flavin-dep_Halogenase_NPB"/>
</dbReference>
<dbReference type="InterPro" id="IPR006905">
    <property type="entry name" value="Flavin_halogenase"/>
</dbReference>
<dbReference type="OrthoDB" id="7178350at2"/>
<feature type="binding site" evidence="2">
    <location>
        <position position="189"/>
    </location>
    <ligand>
        <name>FAD</name>
        <dbReference type="ChEBI" id="CHEBI:57692"/>
    </ligand>
</feature>
<keyword evidence="2" id="KW-0274">FAD</keyword>
<reference evidence="3 4" key="1">
    <citation type="submission" date="2016-10" db="EMBL/GenBank/DDBJ databases">
        <authorList>
            <person name="de Groot N.N."/>
        </authorList>
    </citation>
    <scope>NUCLEOTIDE SEQUENCE [LARGE SCALE GENOMIC DNA]</scope>
    <source>
        <strain evidence="3 4">DSM 19706</strain>
    </source>
</reference>
<dbReference type="InterPro" id="IPR036188">
    <property type="entry name" value="FAD/NAD-bd_sf"/>
</dbReference>
<dbReference type="PANTHER" id="PTHR43747:SF4">
    <property type="entry name" value="FLAVIN-DEPENDENT TRYPTOPHAN HALOGENASE"/>
    <property type="match status" value="1"/>
</dbReference>
<name>A0A1I0HV21_THASX</name>
<feature type="binding site" evidence="2">
    <location>
        <position position="349"/>
    </location>
    <ligand>
        <name>L-tryptophan</name>
        <dbReference type="ChEBI" id="CHEBI:57912"/>
    </ligand>
</feature>
<dbReference type="GO" id="GO:0004497">
    <property type="term" value="F:monooxygenase activity"/>
    <property type="evidence" value="ECO:0007669"/>
    <property type="project" value="InterPro"/>
</dbReference>
<organism evidence="3 4">
    <name type="scientific">Thalassotalea agarivorans</name>
    <name type="common">Thalassomonas agarivorans</name>
    <dbReference type="NCBI Taxonomy" id="349064"/>
    <lineage>
        <taxon>Bacteria</taxon>
        <taxon>Pseudomonadati</taxon>
        <taxon>Pseudomonadota</taxon>
        <taxon>Gammaproteobacteria</taxon>
        <taxon>Alteromonadales</taxon>
        <taxon>Colwelliaceae</taxon>
        <taxon>Thalassotalea</taxon>
    </lineage>
</organism>
<proteinExistence type="predicted"/>
<dbReference type="EMBL" id="FOHK01000018">
    <property type="protein sequence ID" value="SET87680.1"/>
    <property type="molecule type" value="Genomic_DNA"/>
</dbReference>
<feature type="binding site" evidence="2">
    <location>
        <position position="82"/>
    </location>
    <ligand>
        <name>7-chloro-L-tryptophan</name>
        <dbReference type="ChEBI" id="CHEBI:58713"/>
    </ligand>
</feature>
<dbReference type="GO" id="GO:0000166">
    <property type="term" value="F:nucleotide binding"/>
    <property type="evidence" value="ECO:0007669"/>
    <property type="project" value="UniProtKB-KW"/>
</dbReference>
<dbReference type="InterPro" id="IPR033856">
    <property type="entry name" value="Trp_halogen"/>
</dbReference>
<protein>
    <submittedName>
        <fullName evidence="3">Tryptophan halogenase</fullName>
    </submittedName>
</protein>
<evidence type="ECO:0000313" key="3">
    <source>
        <dbReference type="EMBL" id="SET87680.1"/>
    </source>
</evidence>
<keyword evidence="2" id="KW-0285">Flavoprotein</keyword>
<gene>
    <name evidence="3" type="ORF">SAMN05660429_02940</name>
</gene>
<evidence type="ECO:0000313" key="4">
    <source>
        <dbReference type="Proteomes" id="UP000199308"/>
    </source>
</evidence>
<keyword evidence="4" id="KW-1185">Reference proteome</keyword>
<dbReference type="STRING" id="349064.SAMN05660429_02940"/>
<dbReference type="PIRSF" id="PIRSF011396">
    <property type="entry name" value="Trp_halogenase"/>
    <property type="match status" value="1"/>
</dbReference>
<dbReference type="Pfam" id="PF04820">
    <property type="entry name" value="Trp_halogenase"/>
    <property type="match status" value="1"/>
</dbReference>
<feature type="binding site" evidence="2">
    <location>
        <position position="340"/>
    </location>
    <ligand>
        <name>FAD</name>
        <dbReference type="ChEBI" id="CHEBI:57692"/>
    </ligand>
</feature>
<evidence type="ECO:0000256" key="2">
    <source>
        <dbReference type="PIRSR" id="PIRSR011396-2"/>
    </source>
</evidence>
<evidence type="ECO:0000256" key="1">
    <source>
        <dbReference type="PIRSR" id="PIRSR011396-1"/>
    </source>
</evidence>
<dbReference type="PANTHER" id="PTHR43747">
    <property type="entry name" value="FAD-BINDING PROTEIN"/>
    <property type="match status" value="1"/>
</dbReference>